<gene>
    <name evidence="2" type="ORF">MONAX_5E021505</name>
</gene>
<evidence type="ECO:0000313" key="2">
    <source>
        <dbReference type="EMBL" id="VTJ57117.1"/>
    </source>
</evidence>
<feature type="region of interest" description="Disordered" evidence="1">
    <location>
        <begin position="15"/>
        <end position="42"/>
    </location>
</feature>
<reference evidence="2" key="1">
    <citation type="submission" date="2019-04" db="EMBL/GenBank/DDBJ databases">
        <authorList>
            <person name="Alioto T."/>
            <person name="Alioto T."/>
        </authorList>
    </citation>
    <scope>NUCLEOTIDE SEQUENCE [LARGE SCALE GENOMIC DNA]</scope>
</reference>
<evidence type="ECO:0000313" key="3">
    <source>
        <dbReference type="Proteomes" id="UP000335636"/>
    </source>
</evidence>
<comment type="caution">
    <text evidence="2">The sequence shown here is derived from an EMBL/GenBank/DDBJ whole genome shotgun (WGS) entry which is preliminary data.</text>
</comment>
<keyword evidence="3" id="KW-1185">Reference proteome</keyword>
<proteinExistence type="predicted"/>
<dbReference type="EMBL" id="CABDUW010000075">
    <property type="protein sequence ID" value="VTJ57117.1"/>
    <property type="molecule type" value="Genomic_DNA"/>
</dbReference>
<dbReference type="AlphaFoldDB" id="A0A5E4AIB8"/>
<name>A0A5E4AIB8_MARMO</name>
<accession>A0A5E4AIB8</accession>
<organism evidence="2 3">
    <name type="scientific">Marmota monax</name>
    <name type="common">Woodchuck</name>
    <dbReference type="NCBI Taxonomy" id="9995"/>
    <lineage>
        <taxon>Eukaryota</taxon>
        <taxon>Metazoa</taxon>
        <taxon>Chordata</taxon>
        <taxon>Craniata</taxon>
        <taxon>Vertebrata</taxon>
        <taxon>Euteleostomi</taxon>
        <taxon>Mammalia</taxon>
        <taxon>Eutheria</taxon>
        <taxon>Euarchontoglires</taxon>
        <taxon>Glires</taxon>
        <taxon>Rodentia</taxon>
        <taxon>Sciuromorpha</taxon>
        <taxon>Sciuridae</taxon>
        <taxon>Xerinae</taxon>
        <taxon>Marmotini</taxon>
        <taxon>Marmota</taxon>
    </lineage>
</organism>
<evidence type="ECO:0000256" key="1">
    <source>
        <dbReference type="SAM" id="MobiDB-lite"/>
    </source>
</evidence>
<feature type="compositionally biased region" description="Polar residues" evidence="1">
    <location>
        <begin position="15"/>
        <end position="24"/>
    </location>
</feature>
<dbReference type="Proteomes" id="UP000335636">
    <property type="component" value="Unassembled WGS sequence"/>
</dbReference>
<sequence>MCLAEEHFRGRLDIQSNRHWTQQAQEKKKETTTGTDALGHEEPPTIICTGAACVTEPPLLQLFHVTVPFTER</sequence>
<protein>
    <submittedName>
        <fullName evidence="2">Uncharacterized protein</fullName>
    </submittedName>
</protein>